<dbReference type="GO" id="GO:0030257">
    <property type="term" value="C:type III protein secretion system complex"/>
    <property type="evidence" value="ECO:0007669"/>
    <property type="project" value="InterPro"/>
</dbReference>
<evidence type="ECO:0000256" key="13">
    <source>
        <dbReference type="ARBA" id="ARBA00022967"/>
    </source>
</evidence>
<dbReference type="PANTHER" id="PTHR15184">
    <property type="entry name" value="ATP SYNTHASE"/>
    <property type="match status" value="1"/>
</dbReference>
<dbReference type="InterPro" id="IPR050053">
    <property type="entry name" value="ATPase_alpha/beta_chains"/>
</dbReference>
<protein>
    <recommendedName>
        <fullName evidence="5">Flagellum-specific ATP synthase</fullName>
        <ecNumber evidence="4">7.1.2.2</ecNumber>
    </recommendedName>
</protein>
<dbReference type="Proteomes" id="UP000001492">
    <property type="component" value="Chromosome 1"/>
</dbReference>
<evidence type="ECO:0000256" key="3">
    <source>
        <dbReference type="ARBA" id="ARBA00008936"/>
    </source>
</evidence>
<keyword evidence="11" id="KW-0067">ATP-binding</keyword>
<comment type="function">
    <text evidence="1">Probable catalytic subunit of a protein translocase for flagellum-specific export, or a proton translocase involved in local circuits at the flagellum.</text>
</comment>
<evidence type="ECO:0000313" key="20">
    <source>
        <dbReference type="Proteomes" id="UP000001492"/>
    </source>
</evidence>
<evidence type="ECO:0000256" key="11">
    <source>
        <dbReference type="ARBA" id="ARBA00022840"/>
    </source>
</evidence>
<evidence type="ECO:0000256" key="9">
    <source>
        <dbReference type="ARBA" id="ARBA00022781"/>
    </source>
</evidence>
<evidence type="ECO:0000256" key="5">
    <source>
        <dbReference type="ARBA" id="ARBA00020580"/>
    </source>
</evidence>
<evidence type="ECO:0000256" key="7">
    <source>
        <dbReference type="ARBA" id="ARBA00022490"/>
    </source>
</evidence>
<keyword evidence="7" id="KW-0963">Cytoplasm</keyword>
<keyword evidence="20" id="KW-1185">Reference proteome</keyword>
<dbReference type="NCBIfam" id="TIGR01026">
    <property type="entry name" value="fliI_yscN"/>
    <property type="match status" value="1"/>
</dbReference>
<evidence type="ECO:0000256" key="16">
    <source>
        <dbReference type="ARBA" id="ARBA00023310"/>
    </source>
</evidence>
<keyword evidence="15" id="KW-1006">Bacterial flagellum protein export</keyword>
<dbReference type="GO" id="GO:0016887">
    <property type="term" value="F:ATP hydrolysis activity"/>
    <property type="evidence" value="ECO:0007669"/>
    <property type="project" value="InterPro"/>
</dbReference>
<organism evidence="19 20">
    <name type="scientific">Asticcacaulis excentricus (strain ATCC 15261 / DSM 4724 / KCTC 12464 / NCIMB 9791 / VKM B-1370 / CB 48)</name>
    <dbReference type="NCBI Taxonomy" id="573065"/>
    <lineage>
        <taxon>Bacteria</taxon>
        <taxon>Pseudomonadati</taxon>
        <taxon>Pseudomonadota</taxon>
        <taxon>Alphaproteobacteria</taxon>
        <taxon>Caulobacterales</taxon>
        <taxon>Caulobacteraceae</taxon>
        <taxon>Asticcacaulis</taxon>
    </lineage>
</organism>
<keyword evidence="8" id="KW-0547">Nucleotide-binding</keyword>
<evidence type="ECO:0000256" key="10">
    <source>
        <dbReference type="ARBA" id="ARBA00022795"/>
    </source>
</evidence>
<accession>E8RRA1</accession>
<dbReference type="SMART" id="SM00382">
    <property type="entry name" value="AAA"/>
    <property type="match status" value="1"/>
</dbReference>
<dbReference type="InterPro" id="IPR000194">
    <property type="entry name" value="ATPase_F1/V1/A1_a/bsu_nucl-bd"/>
</dbReference>
<dbReference type="InterPro" id="IPR005714">
    <property type="entry name" value="ATPase_T3SS_FliI/YscN"/>
</dbReference>
<evidence type="ECO:0000256" key="1">
    <source>
        <dbReference type="ARBA" id="ARBA00003290"/>
    </source>
</evidence>
<dbReference type="KEGG" id="aex:Astex_0604"/>
<keyword evidence="6" id="KW-0813">Transport</keyword>
<evidence type="ECO:0000256" key="12">
    <source>
        <dbReference type="ARBA" id="ARBA00022927"/>
    </source>
</evidence>
<dbReference type="PROSITE" id="PS00152">
    <property type="entry name" value="ATPASE_ALPHA_BETA"/>
    <property type="match status" value="1"/>
</dbReference>
<evidence type="ECO:0000256" key="6">
    <source>
        <dbReference type="ARBA" id="ARBA00022448"/>
    </source>
</evidence>
<dbReference type="GO" id="GO:0009288">
    <property type="term" value="C:bacterial-type flagellum"/>
    <property type="evidence" value="ECO:0007669"/>
    <property type="project" value="InterPro"/>
</dbReference>
<dbReference type="CDD" id="cd18114">
    <property type="entry name" value="ATP-synt_flagellum-secretory_path_III_C"/>
    <property type="match status" value="1"/>
</dbReference>
<dbReference type="InterPro" id="IPR022426">
    <property type="entry name" value="FliI_clade3"/>
</dbReference>
<dbReference type="Gene3D" id="3.40.50.12240">
    <property type="match status" value="1"/>
</dbReference>
<dbReference type="GO" id="GO:0008564">
    <property type="term" value="F:protein-exporting ATPase activity"/>
    <property type="evidence" value="ECO:0007669"/>
    <property type="project" value="UniProtKB-EC"/>
</dbReference>
<keyword evidence="14" id="KW-0406">Ion transport</keyword>
<dbReference type="SUPFAM" id="SSF52540">
    <property type="entry name" value="P-loop containing nucleoside triphosphate hydrolases"/>
    <property type="match status" value="1"/>
</dbReference>
<keyword evidence="12" id="KW-0653">Protein transport</keyword>
<keyword evidence="16" id="KW-0066">ATP synthesis</keyword>
<dbReference type="EMBL" id="CP002395">
    <property type="protein sequence ID" value="ADU12292.1"/>
    <property type="molecule type" value="Genomic_DNA"/>
</dbReference>
<keyword evidence="10" id="KW-1005">Bacterial flagellum biogenesis</keyword>
<dbReference type="GO" id="GO:0044781">
    <property type="term" value="P:bacterial-type flagellum organization"/>
    <property type="evidence" value="ECO:0007669"/>
    <property type="project" value="UniProtKB-KW"/>
</dbReference>
<dbReference type="InterPro" id="IPR003593">
    <property type="entry name" value="AAA+_ATPase"/>
</dbReference>
<evidence type="ECO:0000256" key="8">
    <source>
        <dbReference type="ARBA" id="ARBA00022741"/>
    </source>
</evidence>
<comment type="subcellular location">
    <subcellularLocation>
        <location evidence="2">Cytoplasm</location>
    </subcellularLocation>
</comment>
<dbReference type="Pfam" id="PF00006">
    <property type="entry name" value="ATP-synt_ab"/>
    <property type="match status" value="1"/>
</dbReference>
<feature type="domain" description="AAA+ ATPase" evidence="18">
    <location>
        <begin position="175"/>
        <end position="364"/>
    </location>
</feature>
<dbReference type="GO" id="GO:0005524">
    <property type="term" value="F:ATP binding"/>
    <property type="evidence" value="ECO:0007669"/>
    <property type="project" value="UniProtKB-KW"/>
</dbReference>
<keyword evidence="9" id="KW-0375">Hydrogen ion transport</keyword>
<evidence type="ECO:0000313" key="19">
    <source>
        <dbReference type="EMBL" id="ADU12292.1"/>
    </source>
</evidence>
<sequence>MKTGNPLTFLKAPFTIIVAMQDLLHTARNIDPMQVYGRVAVVNGLLIEAKGGMSFMEVGSRCEIMRRHDTPLPVEVVGFREDRALMMPFGPVEGVAPGAEIRISNEGAKVYPSTAWLGRIIDAFGDPIDGLGPLPKGGIGYPLKAAPPPAHSRARVGERLDLGVRAMNVFTTCCRGQRLGVFAGSGVGKSVLLSMLAREAACDAVVVGLIGERGREVREFVEETLGEAGISRAIVVVATSDEPALKRRQAAYMTLALSEFLRDQGLEVLCLMDSVTRFAMAQREIGLATGEPPTTKGYTPTCFAELPKLLERAGPGPLLPDGTQTGPITGLFTVLVDGDDHNEPIADAVRGILDGHIVMSRSIAERGRFPAIDVLKSISRTMPGCQTLAEREVVRNARAVMSAYTNMEELIRIGAYRTGADPLVDRAIQLNPSIEQFLSQSPDEATSLDDSFTLLGQILSSQ</sequence>
<evidence type="ECO:0000256" key="4">
    <source>
        <dbReference type="ARBA" id="ARBA00012473"/>
    </source>
</evidence>
<dbReference type="PANTHER" id="PTHR15184:SF9">
    <property type="entry name" value="SPI-1 TYPE 3 SECRETION SYSTEM ATPASE"/>
    <property type="match status" value="1"/>
</dbReference>
<evidence type="ECO:0000256" key="2">
    <source>
        <dbReference type="ARBA" id="ARBA00004496"/>
    </source>
</evidence>
<dbReference type="GO" id="GO:0046933">
    <property type="term" value="F:proton-transporting ATP synthase activity, rotational mechanism"/>
    <property type="evidence" value="ECO:0007669"/>
    <property type="project" value="TreeGrafter"/>
</dbReference>
<dbReference type="NCBIfam" id="TIGR03498">
    <property type="entry name" value="FliI_clade3"/>
    <property type="match status" value="1"/>
</dbReference>
<dbReference type="GO" id="GO:0005737">
    <property type="term" value="C:cytoplasm"/>
    <property type="evidence" value="ECO:0007669"/>
    <property type="project" value="UniProtKB-SubCell"/>
</dbReference>
<reference evidence="20" key="1">
    <citation type="submission" date="2010-12" db="EMBL/GenBank/DDBJ databases">
        <title>Complete sequence of chromosome 1 of Asticcacaulis excentricus CB 48.</title>
        <authorList>
            <consortium name="US DOE Joint Genome Institute"/>
            <person name="Lucas S."/>
            <person name="Copeland A."/>
            <person name="Lapidus A."/>
            <person name="Cheng J.-F."/>
            <person name="Bruce D."/>
            <person name="Goodwin L."/>
            <person name="Pitluck S."/>
            <person name="Teshima H."/>
            <person name="Davenport K."/>
            <person name="Detter J.C."/>
            <person name="Han C."/>
            <person name="Tapia R."/>
            <person name="Land M."/>
            <person name="Hauser L."/>
            <person name="Jeffries C."/>
            <person name="Kyrpides N."/>
            <person name="Ivanova N."/>
            <person name="Ovchinnikova G."/>
            <person name="Brun Y.V."/>
            <person name="Woyke T."/>
        </authorList>
    </citation>
    <scope>NUCLEOTIDE SEQUENCE [LARGE SCALE GENOMIC DNA]</scope>
    <source>
        <strain evidence="20">ATCC 15261 / DSM 4724 / KCTC 12464 / NCIMB 9791 / VKM B-1370 / CB 48</strain>
    </source>
</reference>
<dbReference type="CDD" id="cd01136">
    <property type="entry name" value="ATPase_flagellum-secretory_path_III"/>
    <property type="match status" value="1"/>
</dbReference>
<keyword evidence="13" id="KW-1278">Translocase</keyword>
<evidence type="ECO:0000256" key="14">
    <source>
        <dbReference type="ARBA" id="ARBA00023065"/>
    </source>
</evidence>
<dbReference type="InterPro" id="IPR027417">
    <property type="entry name" value="P-loop_NTPase"/>
</dbReference>
<dbReference type="AlphaFoldDB" id="E8RRA1"/>
<dbReference type="GO" id="GO:0030254">
    <property type="term" value="P:protein secretion by the type III secretion system"/>
    <property type="evidence" value="ECO:0007669"/>
    <property type="project" value="InterPro"/>
</dbReference>
<dbReference type="EC" id="7.1.2.2" evidence="4"/>
<dbReference type="CDD" id="cd18117">
    <property type="entry name" value="ATP-synt_flagellum-secretory_path_III_N"/>
    <property type="match status" value="1"/>
</dbReference>
<proteinExistence type="inferred from homology"/>
<dbReference type="FunFam" id="3.40.50.12240:FF:000002">
    <property type="entry name" value="Flagellum-specific ATP synthase FliI"/>
    <property type="match status" value="1"/>
</dbReference>
<dbReference type="eggNOG" id="COG1157">
    <property type="taxonomic scope" value="Bacteria"/>
</dbReference>
<dbReference type="HOGENOM" id="CLU_022398_5_1_5"/>
<name>E8RRA1_ASTEC</name>
<gene>
    <name evidence="19" type="ordered locus">Astex_0604</name>
</gene>
<dbReference type="InterPro" id="IPR020003">
    <property type="entry name" value="ATPase_a/bsu_AS"/>
</dbReference>
<evidence type="ECO:0000256" key="17">
    <source>
        <dbReference type="ARBA" id="ARBA00034006"/>
    </source>
</evidence>
<dbReference type="Pfam" id="PF18269">
    <property type="entry name" value="T3SS_ATPase_C"/>
    <property type="match status" value="1"/>
</dbReference>
<dbReference type="InterPro" id="IPR040627">
    <property type="entry name" value="T3SS_ATPase_C"/>
</dbReference>
<evidence type="ECO:0000256" key="15">
    <source>
        <dbReference type="ARBA" id="ARBA00023225"/>
    </source>
</evidence>
<evidence type="ECO:0000259" key="18">
    <source>
        <dbReference type="SMART" id="SM00382"/>
    </source>
</evidence>
<comment type="catalytic activity">
    <reaction evidence="17">
        <text>ATP + H2O + cellular proteinSide 1 = ADP + phosphate + cellular proteinSide 2.</text>
        <dbReference type="EC" id="7.4.2.8"/>
    </reaction>
</comment>
<dbReference type="STRING" id="573065.Astex_0604"/>
<comment type="similarity">
    <text evidence="3">Belongs to the ATPase alpha/beta chains family.</text>
</comment>